<comment type="catalytic activity">
    <reaction evidence="7">
        <text>ATP + H2O = ADP + phosphate + H(+)</text>
        <dbReference type="Rhea" id="RHEA:13065"/>
        <dbReference type="ChEBI" id="CHEBI:15377"/>
        <dbReference type="ChEBI" id="CHEBI:15378"/>
        <dbReference type="ChEBI" id="CHEBI:30616"/>
        <dbReference type="ChEBI" id="CHEBI:43474"/>
        <dbReference type="ChEBI" id="CHEBI:456216"/>
        <dbReference type="EC" id="3.6.4.13"/>
    </reaction>
</comment>
<evidence type="ECO:0000256" key="7">
    <source>
        <dbReference type="ARBA" id="ARBA00047984"/>
    </source>
</evidence>
<dbReference type="GO" id="GO:0005524">
    <property type="term" value="F:ATP binding"/>
    <property type="evidence" value="ECO:0007669"/>
    <property type="project" value="UniProtKB-KW"/>
</dbReference>
<keyword evidence="5" id="KW-0067">ATP-binding</keyword>
<dbReference type="PANTHER" id="PTHR12131">
    <property type="entry name" value="ATP-DEPENDENT RNA AND DNA HELICASE"/>
    <property type="match status" value="1"/>
</dbReference>
<dbReference type="InterPro" id="IPR027417">
    <property type="entry name" value="P-loop_NTPase"/>
</dbReference>
<evidence type="ECO:0000313" key="12">
    <source>
        <dbReference type="Proteomes" id="UP000238081"/>
    </source>
</evidence>
<evidence type="ECO:0000256" key="1">
    <source>
        <dbReference type="ARBA" id="ARBA00012552"/>
    </source>
</evidence>
<evidence type="ECO:0000256" key="4">
    <source>
        <dbReference type="ARBA" id="ARBA00022806"/>
    </source>
</evidence>
<dbReference type="Gene3D" id="3.40.50.300">
    <property type="entry name" value="P-loop containing nucleotide triphosphate hydrolases"/>
    <property type="match status" value="2"/>
</dbReference>
<evidence type="ECO:0000256" key="2">
    <source>
        <dbReference type="ARBA" id="ARBA00022741"/>
    </source>
</evidence>
<dbReference type="PROSITE" id="PS51194">
    <property type="entry name" value="HELICASE_CTER"/>
    <property type="match status" value="1"/>
</dbReference>
<evidence type="ECO:0000259" key="10">
    <source>
        <dbReference type="PROSITE" id="PS51194"/>
    </source>
</evidence>
<accession>A0A2S7F7S0</accession>
<dbReference type="InterPro" id="IPR001650">
    <property type="entry name" value="Helicase_C-like"/>
</dbReference>
<protein>
    <recommendedName>
        <fullName evidence="1">RNA helicase</fullName>
        <ecNumber evidence="1">3.6.4.13</ecNumber>
    </recommendedName>
</protein>
<comment type="caution">
    <text evidence="11">The sequence shown here is derived from an EMBL/GenBank/DDBJ whole genome shotgun (WGS) entry which is preliminary data.</text>
</comment>
<feature type="coiled-coil region" evidence="8">
    <location>
        <begin position="3"/>
        <end position="66"/>
    </location>
</feature>
<evidence type="ECO:0000256" key="6">
    <source>
        <dbReference type="ARBA" id="ARBA00022946"/>
    </source>
</evidence>
<dbReference type="AlphaFoldDB" id="A0A2S7F7S0"/>
<dbReference type="PROSITE" id="PS51192">
    <property type="entry name" value="HELICASE_ATP_BIND_1"/>
    <property type="match status" value="1"/>
</dbReference>
<evidence type="ECO:0000256" key="5">
    <source>
        <dbReference type="ARBA" id="ARBA00022840"/>
    </source>
</evidence>
<dbReference type="Pfam" id="PF12513">
    <property type="entry name" value="SUV3_C"/>
    <property type="match status" value="1"/>
</dbReference>
<dbReference type="EMBL" id="LRDH01000129">
    <property type="protein sequence ID" value="PPV12980.1"/>
    <property type="molecule type" value="Genomic_DNA"/>
</dbReference>
<gene>
    <name evidence="11" type="ORF">AWN73_04270</name>
</gene>
<dbReference type="SUPFAM" id="SSF52540">
    <property type="entry name" value="P-loop containing nucleoside triphosphate hydrolases"/>
    <property type="match status" value="1"/>
</dbReference>
<dbReference type="GO" id="GO:0016787">
    <property type="term" value="F:hydrolase activity"/>
    <property type="evidence" value="ECO:0007669"/>
    <property type="project" value="UniProtKB-KW"/>
</dbReference>
<keyword evidence="6" id="KW-0809">Transit peptide</keyword>
<dbReference type="EC" id="3.6.4.13" evidence="1"/>
<dbReference type="Proteomes" id="UP000238081">
    <property type="component" value="Unassembled WGS sequence"/>
</dbReference>
<reference evidence="11 12" key="1">
    <citation type="submission" date="2016-01" db="EMBL/GenBank/DDBJ databases">
        <title>Characterization of the Clostridium difficile lineages that are prevalent in Hong Kong and China.</title>
        <authorList>
            <person name="Kwok J.S.-L."/>
            <person name="Lam W.-Y."/>
            <person name="Ip M."/>
            <person name="Chan T.-F."/>
            <person name="Hawkey P.M."/>
            <person name="Tsui S.K.-W."/>
        </authorList>
    </citation>
    <scope>NUCLEOTIDE SEQUENCE [LARGE SCALE GENOMIC DNA]</scope>
    <source>
        <strain evidence="11 12">300064</strain>
    </source>
</reference>
<proteinExistence type="predicted"/>
<evidence type="ECO:0000313" key="11">
    <source>
        <dbReference type="EMBL" id="PPV12980.1"/>
    </source>
</evidence>
<feature type="domain" description="Helicase C-terminal" evidence="10">
    <location>
        <begin position="281"/>
        <end position="457"/>
    </location>
</feature>
<evidence type="ECO:0000259" key="9">
    <source>
        <dbReference type="PROSITE" id="PS51192"/>
    </source>
</evidence>
<evidence type="ECO:0000256" key="8">
    <source>
        <dbReference type="SAM" id="Coils"/>
    </source>
</evidence>
<keyword evidence="8" id="KW-0175">Coiled coil</keyword>
<dbReference type="CDD" id="cd17913">
    <property type="entry name" value="DEXQc_Suv3"/>
    <property type="match status" value="1"/>
</dbReference>
<keyword evidence="3" id="KW-0378">Hydrolase</keyword>
<dbReference type="InterPro" id="IPR055206">
    <property type="entry name" value="DEXQc_SUV3"/>
</dbReference>
<dbReference type="InterPro" id="IPR014001">
    <property type="entry name" value="Helicase_ATP-bd"/>
</dbReference>
<dbReference type="Gene3D" id="1.20.272.40">
    <property type="match status" value="1"/>
</dbReference>
<evidence type="ECO:0000256" key="3">
    <source>
        <dbReference type="ARBA" id="ARBA00022801"/>
    </source>
</evidence>
<dbReference type="InterPro" id="IPR044774">
    <property type="entry name" value="Suv3_DEXQc"/>
</dbReference>
<dbReference type="RefSeq" id="WP_043662580.1">
    <property type="nucleotide sequence ID" value="NZ_JSEG01000004.1"/>
</dbReference>
<sequence length="584" mass="68086">MKNNAAIREFKKYKSQINQIEEIIEHSKAGALIEHESSVRKKLRHLNELKIDLKDYSEVVEKYEELLEYVSQRLLEEYNKKNNTDFDFFEVVRGNYNVFLNSGIMTVLTKMHIPKLVGKEFEETFPDNPKDEYKQARSMKRKFYIHLGDTNTGKTYTALERLKTAKKGVYLSPLRILALENYEKLNNEGVKCNLLTGEEEIVNSDSTHVSCTIERVNLKEHYDIAVIDEIQMISDPFRGMAWSKSVLGLQCDEIHVCGALNAKNLLIDMIEDCKDEYEIKEYKRAIPLVVEDTNFSYNHVKDGDALVVFSKKRVLEIAQEYSERGIKCSIIYGDLPPEVRKMQYEQFVNKETKVLVTTDAIGMGVNLPIQRIVFMSIRKFDGEEVRELTSQEIKQVGGRAGRIGIYDVGYVAAVGGNSHIIKEKIEREDAPIERAVIGPSDAILSIKSLPLNEKLALWSTRKEKVEYYTKMDISEYLYILDKIKKYKLLEEVQWDLLKVPFDVSRDELMETFLDYVDELFVNKQKKLFEPQCFGGNLDELEIYYQKINMYYSFSKIFNLKFDVQWVYEERIKISQEINEILLRI</sequence>
<keyword evidence="4 11" id="KW-0347">Helicase</keyword>
<dbReference type="PANTHER" id="PTHR12131:SF1">
    <property type="entry name" value="ATP-DEPENDENT RNA HELICASE SUPV3L1, MITOCHONDRIAL-RELATED"/>
    <property type="match status" value="1"/>
</dbReference>
<dbReference type="SMART" id="SM00490">
    <property type="entry name" value="HELICc"/>
    <property type="match status" value="1"/>
</dbReference>
<dbReference type="FunFam" id="3.40.50.300:FF:000269">
    <property type="entry name" value="ATP-dependent RNA helicase SUPV3L1, mitochondrial"/>
    <property type="match status" value="1"/>
</dbReference>
<keyword evidence="2" id="KW-0547">Nucleotide-binding</keyword>
<feature type="domain" description="Helicase ATP-binding" evidence="9">
    <location>
        <begin position="135"/>
        <end position="249"/>
    </location>
</feature>
<organism evidence="11 12">
    <name type="scientific">Clostridium butyricum</name>
    <dbReference type="NCBI Taxonomy" id="1492"/>
    <lineage>
        <taxon>Bacteria</taxon>
        <taxon>Bacillati</taxon>
        <taxon>Bacillota</taxon>
        <taxon>Clostridia</taxon>
        <taxon>Eubacteriales</taxon>
        <taxon>Clostridiaceae</taxon>
        <taxon>Clostridium</taxon>
    </lineage>
</organism>
<name>A0A2S7F7S0_CLOBU</name>
<dbReference type="InterPro" id="IPR050699">
    <property type="entry name" value="RNA-DNA_Helicase"/>
</dbReference>
<dbReference type="Pfam" id="PF00271">
    <property type="entry name" value="Helicase_C"/>
    <property type="match status" value="1"/>
</dbReference>
<dbReference type="CDD" id="cd18805">
    <property type="entry name" value="SF2_C_suv3"/>
    <property type="match status" value="1"/>
</dbReference>
<dbReference type="InterPro" id="IPR022192">
    <property type="entry name" value="SUV3_C"/>
</dbReference>
<dbReference type="GO" id="GO:0003724">
    <property type="term" value="F:RNA helicase activity"/>
    <property type="evidence" value="ECO:0007669"/>
    <property type="project" value="UniProtKB-EC"/>
</dbReference>
<dbReference type="Pfam" id="PF22527">
    <property type="entry name" value="DEXQc_Suv3"/>
    <property type="match status" value="1"/>
</dbReference>